<dbReference type="GO" id="GO:0006281">
    <property type="term" value="P:DNA repair"/>
    <property type="evidence" value="ECO:0007669"/>
    <property type="project" value="UniProtKB-UniRule"/>
</dbReference>
<dbReference type="AlphaFoldDB" id="A0A6N7WV27"/>
<sequence>MDAVGGGTVDTSRKILHCDMNAFYASVEQAERPELRGRPLVVGGNEELRHGIVLTASYEAKRRGVKTAMALWQARQACPDAVIVPPRYELYRRYSNAARRIYYDYTDLVEPFGPDEAWLDLTGSIHLWGGDVRSVAASISNRIKHELGIMCSIGYSWNKIFAKFGSDHDKPDGYMEVLPNNARDLVWKAPVGDLLYVGPATEHKLNHFGIWTIGQLARADPAFVRRTLGKPGLVIQAFAQGRDASPVRPLDLAITDTEREVKSVGNGITCPFDVEDARTARQVVWLMGESVSQRLRQLGLMARTVSATGRDFRTLACHSRQAQLDRPSNITTEICSLAASLLVSDWDFRYEKIRAIGVRASNLVPAMRPVQLDIEGVEERRLRQRSLDESMDELRHRFGNHAVRRASELLDPRLSGLDPERDHFTHPVSYFA</sequence>
<keyword evidence="4" id="KW-0808">Transferase</keyword>
<dbReference type="Gene3D" id="3.30.70.270">
    <property type="match status" value="1"/>
</dbReference>
<dbReference type="GO" id="GO:0005829">
    <property type="term" value="C:cytosol"/>
    <property type="evidence" value="ECO:0007669"/>
    <property type="project" value="TreeGrafter"/>
</dbReference>
<dbReference type="EMBL" id="VUND01000002">
    <property type="protein sequence ID" value="MST60520.1"/>
    <property type="molecule type" value="Genomic_DNA"/>
</dbReference>
<feature type="domain" description="UmuC" evidence="5">
    <location>
        <begin position="15"/>
        <end position="198"/>
    </location>
</feature>
<dbReference type="PANTHER" id="PTHR11076">
    <property type="entry name" value="DNA REPAIR POLYMERASE UMUC / TRANSFERASE FAMILY MEMBER"/>
    <property type="match status" value="1"/>
</dbReference>
<comment type="similarity">
    <text evidence="1 4">Belongs to the DNA polymerase type-Y family.</text>
</comment>
<dbReference type="SUPFAM" id="SSF100879">
    <property type="entry name" value="Lesion bypass DNA polymerase (Y-family), little finger domain"/>
    <property type="match status" value="1"/>
</dbReference>
<dbReference type="EC" id="2.7.7.7" evidence="4"/>
<dbReference type="GO" id="GO:0042276">
    <property type="term" value="P:error-prone translesion synthesis"/>
    <property type="evidence" value="ECO:0007669"/>
    <property type="project" value="TreeGrafter"/>
</dbReference>
<accession>A0A6N7WV27</accession>
<dbReference type="PROSITE" id="PS50173">
    <property type="entry name" value="UMUC"/>
    <property type="match status" value="1"/>
</dbReference>
<dbReference type="Gene3D" id="1.10.150.20">
    <property type="entry name" value="5' to 3' exonuclease, C-terminal subdomain"/>
    <property type="match status" value="1"/>
</dbReference>
<evidence type="ECO:0000256" key="2">
    <source>
        <dbReference type="ARBA" id="ARBA00025589"/>
    </source>
</evidence>
<keyword evidence="4" id="KW-0479">Metal-binding</keyword>
<dbReference type="InterPro" id="IPR022880">
    <property type="entry name" value="DNApol_IV"/>
</dbReference>
<comment type="caution">
    <text evidence="6">The sequence shown here is derived from an EMBL/GenBank/DDBJ whole genome shotgun (WGS) entry which is preliminary data.</text>
</comment>
<keyword evidence="4" id="KW-0963">Cytoplasm</keyword>
<feature type="active site" evidence="4">
    <location>
        <position position="116"/>
    </location>
</feature>
<dbReference type="CDD" id="cd03586">
    <property type="entry name" value="PolY_Pol_IV_kappa"/>
    <property type="match status" value="1"/>
</dbReference>
<keyword evidence="4" id="KW-0235">DNA replication</keyword>
<evidence type="ECO:0000313" key="7">
    <source>
        <dbReference type="Proteomes" id="UP000434342"/>
    </source>
</evidence>
<dbReference type="Pfam" id="PF11799">
    <property type="entry name" value="IMS_C"/>
    <property type="match status" value="1"/>
</dbReference>
<dbReference type="GO" id="GO:0000287">
    <property type="term" value="F:magnesium ion binding"/>
    <property type="evidence" value="ECO:0007669"/>
    <property type="project" value="UniProtKB-UniRule"/>
</dbReference>
<comment type="subunit">
    <text evidence="4">Monomer.</text>
</comment>
<dbReference type="GO" id="GO:0009432">
    <property type="term" value="P:SOS response"/>
    <property type="evidence" value="ECO:0007669"/>
    <property type="project" value="TreeGrafter"/>
</dbReference>
<feature type="binding site" evidence="4">
    <location>
        <position position="19"/>
    </location>
    <ligand>
        <name>Mg(2+)</name>
        <dbReference type="ChEBI" id="CHEBI:18420"/>
    </ligand>
</feature>
<reference evidence="6 7" key="1">
    <citation type="submission" date="2019-08" db="EMBL/GenBank/DDBJ databases">
        <title>In-depth cultivation of the pig gut microbiome towards novel bacterial diversity and tailored functional studies.</title>
        <authorList>
            <person name="Wylensek D."/>
            <person name="Hitch T.C.A."/>
            <person name="Clavel T."/>
        </authorList>
    </citation>
    <scope>NUCLEOTIDE SEQUENCE [LARGE SCALE GENOMIC DNA]</scope>
    <source>
        <strain evidence="6 7">WB01_CNA04</strain>
    </source>
</reference>
<evidence type="ECO:0000256" key="3">
    <source>
        <dbReference type="ARBA" id="ARBA00049244"/>
    </source>
</evidence>
<feature type="site" description="Substrate discrimination" evidence="4">
    <location>
        <position position="24"/>
    </location>
</feature>
<keyword evidence="4" id="KW-0548">Nucleotidyltransferase</keyword>
<dbReference type="InterPro" id="IPR043502">
    <property type="entry name" value="DNA/RNA_pol_sf"/>
</dbReference>
<evidence type="ECO:0000259" key="5">
    <source>
        <dbReference type="PROSITE" id="PS50173"/>
    </source>
</evidence>
<evidence type="ECO:0000256" key="1">
    <source>
        <dbReference type="ARBA" id="ARBA00010945"/>
    </source>
</evidence>
<keyword evidence="4" id="KW-0515">Mutator protein</keyword>
<dbReference type="Gene3D" id="3.30.1490.100">
    <property type="entry name" value="DNA polymerase, Y-family, little finger domain"/>
    <property type="match status" value="1"/>
</dbReference>
<keyword evidence="4" id="KW-0238">DNA-binding</keyword>
<feature type="binding site" evidence="4">
    <location>
        <position position="115"/>
    </location>
    <ligand>
        <name>Mg(2+)</name>
        <dbReference type="ChEBI" id="CHEBI:18420"/>
    </ligand>
</feature>
<dbReference type="GO" id="GO:0006261">
    <property type="term" value="P:DNA-templated DNA replication"/>
    <property type="evidence" value="ECO:0007669"/>
    <property type="project" value="UniProtKB-UniRule"/>
</dbReference>
<comment type="function">
    <text evidence="2 4">Poorly processive, error-prone DNA polymerase involved in untargeted mutagenesis. Copies undamaged DNA at stalled replication forks, which arise in vivo from mismatched or misaligned primer ends. These misaligned primers can be extended by PolIV. Exhibits no 3'-5' exonuclease (proofreading) activity. May be involved in translesional synthesis, in conjunction with the beta clamp from PolIII.</text>
</comment>
<comment type="subcellular location">
    <subcellularLocation>
        <location evidence="4">Cytoplasm</location>
    </subcellularLocation>
</comment>
<keyword evidence="4" id="KW-0227">DNA damage</keyword>
<gene>
    <name evidence="4" type="primary">dinB</name>
    <name evidence="6" type="ORF">FYJ69_06305</name>
</gene>
<dbReference type="GO" id="GO:0003887">
    <property type="term" value="F:DNA-directed DNA polymerase activity"/>
    <property type="evidence" value="ECO:0007669"/>
    <property type="project" value="UniProtKB-UniRule"/>
</dbReference>
<evidence type="ECO:0000256" key="4">
    <source>
        <dbReference type="HAMAP-Rule" id="MF_01113"/>
    </source>
</evidence>
<dbReference type="InterPro" id="IPR036775">
    <property type="entry name" value="DNA_pol_Y-fam_lit_finger_sf"/>
</dbReference>
<dbReference type="InterPro" id="IPR050116">
    <property type="entry name" value="DNA_polymerase-Y"/>
</dbReference>
<comment type="cofactor">
    <cofactor evidence="4">
        <name>Mg(2+)</name>
        <dbReference type="ChEBI" id="CHEBI:18420"/>
    </cofactor>
    <text evidence="4">Binds 2 magnesium ions per subunit.</text>
</comment>
<evidence type="ECO:0000313" key="6">
    <source>
        <dbReference type="EMBL" id="MST60520.1"/>
    </source>
</evidence>
<dbReference type="InterPro" id="IPR001126">
    <property type="entry name" value="UmuC"/>
</dbReference>
<name>A0A6N7WV27_9ACTN</name>
<dbReference type="PANTHER" id="PTHR11076:SF33">
    <property type="entry name" value="DNA POLYMERASE KAPPA"/>
    <property type="match status" value="1"/>
</dbReference>
<dbReference type="Gene3D" id="3.40.1170.60">
    <property type="match status" value="1"/>
</dbReference>
<dbReference type="InterPro" id="IPR043128">
    <property type="entry name" value="Rev_trsase/Diguanyl_cyclase"/>
</dbReference>
<dbReference type="HAMAP" id="MF_01113">
    <property type="entry name" value="DNApol_IV"/>
    <property type="match status" value="1"/>
</dbReference>
<protein>
    <recommendedName>
        <fullName evidence="4">DNA polymerase IV</fullName>
        <shortName evidence="4">Pol IV</shortName>
        <ecNumber evidence="4">2.7.7.7</ecNumber>
    </recommendedName>
</protein>
<keyword evidence="4" id="KW-0239">DNA-directed DNA polymerase</keyword>
<dbReference type="Proteomes" id="UP000434342">
    <property type="component" value="Unassembled WGS sequence"/>
</dbReference>
<organism evidence="6 7">
    <name type="scientific">Parafannyhessea umbonata</name>
    <dbReference type="NCBI Taxonomy" id="604330"/>
    <lineage>
        <taxon>Bacteria</taxon>
        <taxon>Bacillati</taxon>
        <taxon>Actinomycetota</taxon>
        <taxon>Coriobacteriia</taxon>
        <taxon>Coriobacteriales</taxon>
        <taxon>Atopobiaceae</taxon>
        <taxon>Parafannyhessea</taxon>
    </lineage>
</organism>
<dbReference type="GO" id="GO:0003684">
    <property type="term" value="F:damaged DNA binding"/>
    <property type="evidence" value="ECO:0007669"/>
    <property type="project" value="InterPro"/>
</dbReference>
<dbReference type="InterPro" id="IPR017961">
    <property type="entry name" value="DNA_pol_Y-fam_little_finger"/>
</dbReference>
<dbReference type="SUPFAM" id="SSF56672">
    <property type="entry name" value="DNA/RNA polymerases"/>
    <property type="match status" value="1"/>
</dbReference>
<dbReference type="Pfam" id="PF00817">
    <property type="entry name" value="IMS"/>
    <property type="match status" value="1"/>
</dbReference>
<proteinExistence type="inferred from homology"/>
<keyword evidence="4" id="KW-0460">Magnesium</keyword>
<comment type="catalytic activity">
    <reaction evidence="3 4">
        <text>DNA(n) + a 2'-deoxyribonucleoside 5'-triphosphate = DNA(n+1) + diphosphate</text>
        <dbReference type="Rhea" id="RHEA:22508"/>
        <dbReference type="Rhea" id="RHEA-COMP:17339"/>
        <dbReference type="Rhea" id="RHEA-COMP:17340"/>
        <dbReference type="ChEBI" id="CHEBI:33019"/>
        <dbReference type="ChEBI" id="CHEBI:61560"/>
        <dbReference type="ChEBI" id="CHEBI:173112"/>
        <dbReference type="EC" id="2.7.7.7"/>
    </reaction>
</comment>
<dbReference type="RefSeq" id="WP_154541120.1">
    <property type="nucleotide sequence ID" value="NZ_VUND01000002.1"/>
</dbReference>
<keyword evidence="4" id="KW-0234">DNA repair</keyword>